<sequence length="443" mass="45139">MKTLNNTLGIALLSVSVVLSACGGGGSGNSTSNSGINWPASASWPVTPTPPSPPVDASNTVPIVVDTSMAGVNQPSVTVTLCPPGAADNSQCVTVKNMLVDTGSVGVRVASSALPSALKAQLLTQAGATDDTVGSAPIVQCALFASGYVWGPVKRADVTIGSKKASNIPIQVIGDGGYTTPADCISRGGPNLSPLLGSNGSRAFNGIVGIGHSVRDSSAAVKSLIPAGYYYCSSTNSCTSTRMPLAKQVMNPVAAFATNNNGTIIRLPALPAGGQASVTGQLIFGVGTQSNNALPTNPNIVPVDGNGFFTTQYQGRVIINSAIDSGTNGYAFSDSTIPTTGEWYAPSSVLGLSATMEATNGTSKPIMVPFSIGNAGNVMSSGYAAYDNVGMYLSSLPVYDVISNNMLSEEGFLWGLPFFYGRSVYTVLENTKVGSQAGPFVAF</sequence>
<dbReference type="RefSeq" id="WP_090687027.1">
    <property type="nucleotide sequence ID" value="NZ_CADERL010000017.1"/>
</dbReference>
<dbReference type="InterPro" id="IPR021847">
    <property type="entry name" value="DUF3443"/>
</dbReference>
<accession>A0A1G8DV16</accession>
<evidence type="ECO:0000313" key="3">
    <source>
        <dbReference type="Proteomes" id="UP000199706"/>
    </source>
</evidence>
<dbReference type="OrthoDB" id="5289858at2"/>
<organism evidence="2 3">
    <name type="scientific">Paraburkholderia phenazinium</name>
    <dbReference type="NCBI Taxonomy" id="60549"/>
    <lineage>
        <taxon>Bacteria</taxon>
        <taxon>Pseudomonadati</taxon>
        <taxon>Pseudomonadota</taxon>
        <taxon>Betaproteobacteria</taxon>
        <taxon>Burkholderiales</taxon>
        <taxon>Burkholderiaceae</taxon>
        <taxon>Paraburkholderia</taxon>
    </lineage>
</organism>
<keyword evidence="1" id="KW-0732">Signal</keyword>
<name>A0A1G8DV16_9BURK</name>
<dbReference type="Pfam" id="PF11925">
    <property type="entry name" value="DUF3443"/>
    <property type="match status" value="1"/>
</dbReference>
<dbReference type="AlphaFoldDB" id="A0A1G8DV16"/>
<dbReference type="EMBL" id="FNCJ01000011">
    <property type="protein sequence ID" value="SDH61523.1"/>
    <property type="molecule type" value="Genomic_DNA"/>
</dbReference>
<dbReference type="PROSITE" id="PS51257">
    <property type="entry name" value="PROKAR_LIPOPROTEIN"/>
    <property type="match status" value="1"/>
</dbReference>
<evidence type="ECO:0000256" key="1">
    <source>
        <dbReference type="SAM" id="SignalP"/>
    </source>
</evidence>
<protein>
    <recommendedName>
        <fullName evidence="4">DUF3443 domain-containing protein</fullName>
    </recommendedName>
</protein>
<feature type="signal peptide" evidence="1">
    <location>
        <begin position="1"/>
        <end position="21"/>
    </location>
</feature>
<proteinExistence type="predicted"/>
<feature type="chain" id="PRO_5011523571" description="DUF3443 domain-containing protein" evidence="1">
    <location>
        <begin position="22"/>
        <end position="443"/>
    </location>
</feature>
<evidence type="ECO:0000313" key="2">
    <source>
        <dbReference type="EMBL" id="SDH61523.1"/>
    </source>
</evidence>
<evidence type="ECO:0008006" key="4">
    <source>
        <dbReference type="Google" id="ProtNLM"/>
    </source>
</evidence>
<gene>
    <name evidence="2" type="ORF">SAMN05216466_111174</name>
</gene>
<reference evidence="2 3" key="1">
    <citation type="submission" date="2016-10" db="EMBL/GenBank/DDBJ databases">
        <authorList>
            <person name="de Groot N.N."/>
        </authorList>
    </citation>
    <scope>NUCLEOTIDE SEQUENCE [LARGE SCALE GENOMIC DNA]</scope>
    <source>
        <strain evidence="2 3">LMG 2247</strain>
    </source>
</reference>
<dbReference type="Proteomes" id="UP000199706">
    <property type="component" value="Unassembled WGS sequence"/>
</dbReference>